<dbReference type="STRING" id="240159.A0A4U5UVU5"/>
<dbReference type="Proteomes" id="UP000298787">
    <property type="component" value="Chromosome 11"/>
</dbReference>
<name>A0A4U5UVU5_COLLU</name>
<protein>
    <submittedName>
        <fullName evidence="1">Hyaluronan and proteoglycan link protein 1</fullName>
    </submittedName>
</protein>
<dbReference type="SUPFAM" id="SSF48726">
    <property type="entry name" value="Immunoglobulin"/>
    <property type="match status" value="1"/>
</dbReference>
<reference evidence="1 2" key="1">
    <citation type="submission" date="2019-01" db="EMBL/GenBank/DDBJ databases">
        <title>Genome Assembly of Collichthys lucidus.</title>
        <authorList>
            <person name="Cai M."/>
            <person name="Xiao S."/>
        </authorList>
    </citation>
    <scope>NUCLEOTIDE SEQUENCE [LARGE SCALE GENOMIC DNA]</scope>
    <source>
        <strain evidence="1">JT15FE1705JMU</strain>
        <tissue evidence="1">Muscle</tissue>
    </source>
</reference>
<keyword evidence="2" id="KW-1185">Reference proteome</keyword>
<proteinExistence type="predicted"/>
<dbReference type="Gene3D" id="2.60.40.10">
    <property type="entry name" value="Immunoglobulins"/>
    <property type="match status" value="1"/>
</dbReference>
<evidence type="ECO:0000313" key="2">
    <source>
        <dbReference type="Proteomes" id="UP000298787"/>
    </source>
</evidence>
<dbReference type="InterPro" id="IPR036179">
    <property type="entry name" value="Ig-like_dom_sf"/>
</dbReference>
<accession>A0A4U5UVU5</accession>
<dbReference type="AlphaFoldDB" id="A0A4U5UVU5"/>
<gene>
    <name evidence="1" type="ORF">D9C73_012332</name>
</gene>
<dbReference type="InterPro" id="IPR013783">
    <property type="entry name" value="Ig-like_fold"/>
</dbReference>
<organism evidence="1 2">
    <name type="scientific">Collichthys lucidus</name>
    <name type="common">Big head croaker</name>
    <name type="synonym">Sciaena lucida</name>
    <dbReference type="NCBI Taxonomy" id="240159"/>
    <lineage>
        <taxon>Eukaryota</taxon>
        <taxon>Metazoa</taxon>
        <taxon>Chordata</taxon>
        <taxon>Craniata</taxon>
        <taxon>Vertebrata</taxon>
        <taxon>Euteleostomi</taxon>
        <taxon>Actinopterygii</taxon>
        <taxon>Neopterygii</taxon>
        <taxon>Teleostei</taxon>
        <taxon>Neoteleostei</taxon>
        <taxon>Acanthomorphata</taxon>
        <taxon>Eupercaria</taxon>
        <taxon>Sciaenidae</taxon>
        <taxon>Collichthys</taxon>
    </lineage>
</organism>
<sequence>MEVKETVEAHAVISVDLGDNVTLPCRLLHKDTTHFGSVGIRVKWTKVADDEALNEDVLLSMGFHKKAYGSFEDRVFLQELDNEDASLVITDVSYV</sequence>
<evidence type="ECO:0000313" key="1">
    <source>
        <dbReference type="EMBL" id="TKS78841.1"/>
    </source>
</evidence>
<dbReference type="EMBL" id="CM014088">
    <property type="protein sequence ID" value="TKS78841.1"/>
    <property type="molecule type" value="Genomic_DNA"/>
</dbReference>